<dbReference type="InterPro" id="IPR036291">
    <property type="entry name" value="NAD(P)-bd_dom_sf"/>
</dbReference>
<dbReference type="EMBL" id="KV750707">
    <property type="protein sequence ID" value="OCL03581.1"/>
    <property type="molecule type" value="Genomic_DNA"/>
</dbReference>
<dbReference type="SMART" id="SM00829">
    <property type="entry name" value="PKS_ER"/>
    <property type="match status" value="1"/>
</dbReference>
<gene>
    <name evidence="3" type="ORF">AOQ84DRAFT_325729</name>
</gene>
<dbReference type="InterPro" id="IPR041694">
    <property type="entry name" value="ADH_N_2"/>
</dbReference>
<dbReference type="Gene3D" id="3.90.180.10">
    <property type="entry name" value="Medium-chain alcohol dehydrogenases, catalytic domain"/>
    <property type="match status" value="1"/>
</dbReference>
<dbReference type="PANTHER" id="PTHR43205:SF7">
    <property type="entry name" value="PROSTAGLANDIN REDUCTASE 1"/>
    <property type="match status" value="1"/>
</dbReference>
<protein>
    <submittedName>
        <fullName evidence="3">NAD(P)-binding protein</fullName>
    </submittedName>
</protein>
<keyword evidence="4" id="KW-1185">Reference proteome</keyword>
<dbReference type="InterPro" id="IPR013149">
    <property type="entry name" value="ADH-like_C"/>
</dbReference>
<dbReference type="InterPro" id="IPR020843">
    <property type="entry name" value="ER"/>
</dbReference>
<accession>A0A8E2ES32</accession>
<keyword evidence="1" id="KW-0560">Oxidoreductase</keyword>
<organism evidence="3 4">
    <name type="scientific">Glonium stellatum</name>
    <dbReference type="NCBI Taxonomy" id="574774"/>
    <lineage>
        <taxon>Eukaryota</taxon>
        <taxon>Fungi</taxon>
        <taxon>Dikarya</taxon>
        <taxon>Ascomycota</taxon>
        <taxon>Pezizomycotina</taxon>
        <taxon>Dothideomycetes</taxon>
        <taxon>Pleosporomycetidae</taxon>
        <taxon>Gloniales</taxon>
        <taxon>Gloniaceae</taxon>
        <taxon>Glonium</taxon>
    </lineage>
</organism>
<feature type="domain" description="Enoyl reductase (ER)" evidence="2">
    <location>
        <begin position="20"/>
        <end position="346"/>
    </location>
</feature>
<dbReference type="Proteomes" id="UP000250140">
    <property type="component" value="Unassembled WGS sequence"/>
</dbReference>
<dbReference type="PANTHER" id="PTHR43205">
    <property type="entry name" value="PROSTAGLANDIN REDUCTASE"/>
    <property type="match status" value="1"/>
</dbReference>
<evidence type="ECO:0000313" key="3">
    <source>
        <dbReference type="EMBL" id="OCL03581.1"/>
    </source>
</evidence>
<dbReference type="SUPFAM" id="SSF50129">
    <property type="entry name" value="GroES-like"/>
    <property type="match status" value="1"/>
</dbReference>
<reference evidence="3 4" key="1">
    <citation type="journal article" date="2016" name="Nat. Commun.">
        <title>Ectomycorrhizal ecology is imprinted in the genome of the dominant symbiotic fungus Cenococcum geophilum.</title>
        <authorList>
            <consortium name="DOE Joint Genome Institute"/>
            <person name="Peter M."/>
            <person name="Kohler A."/>
            <person name="Ohm R.A."/>
            <person name="Kuo A."/>
            <person name="Krutzmann J."/>
            <person name="Morin E."/>
            <person name="Arend M."/>
            <person name="Barry K.W."/>
            <person name="Binder M."/>
            <person name="Choi C."/>
            <person name="Clum A."/>
            <person name="Copeland A."/>
            <person name="Grisel N."/>
            <person name="Haridas S."/>
            <person name="Kipfer T."/>
            <person name="LaButti K."/>
            <person name="Lindquist E."/>
            <person name="Lipzen A."/>
            <person name="Maire R."/>
            <person name="Meier B."/>
            <person name="Mihaltcheva S."/>
            <person name="Molinier V."/>
            <person name="Murat C."/>
            <person name="Poggeler S."/>
            <person name="Quandt C.A."/>
            <person name="Sperisen C."/>
            <person name="Tritt A."/>
            <person name="Tisserant E."/>
            <person name="Crous P.W."/>
            <person name="Henrissat B."/>
            <person name="Nehls U."/>
            <person name="Egli S."/>
            <person name="Spatafora J.W."/>
            <person name="Grigoriev I.V."/>
            <person name="Martin F.M."/>
        </authorList>
    </citation>
    <scope>NUCLEOTIDE SEQUENCE [LARGE SCALE GENOMIC DNA]</scope>
    <source>
        <strain evidence="3 4">CBS 207.34</strain>
    </source>
</reference>
<evidence type="ECO:0000256" key="1">
    <source>
        <dbReference type="ARBA" id="ARBA00023002"/>
    </source>
</evidence>
<proteinExistence type="predicted"/>
<dbReference type="GO" id="GO:0016628">
    <property type="term" value="F:oxidoreductase activity, acting on the CH-CH group of donors, NAD or NADP as acceptor"/>
    <property type="evidence" value="ECO:0007669"/>
    <property type="project" value="InterPro"/>
</dbReference>
<name>A0A8E2ES32_9PEZI</name>
<dbReference type="InterPro" id="IPR045010">
    <property type="entry name" value="MDR_fam"/>
</dbReference>
<sequence length="355" mass="39145">MVQNKGLIFKKVPNGWPVPGQDLAIEDRPFDLEAAPPEGGITTRNYYASFDPYQRGRMRSPEIKSYSAPFELGKPITNRTISKVLKSSTPKFSPGDVIISQDVTPTEEYSVLDASFVEKARKLDNPYNLDPKIFIGALGMPGLTAYSSFYDIGQPKKGETIFISAASGAVGQIVGQLAKHEGLKVYGSVGDDKKLDFIVKELGFDGGFNYKKEKPADALNRIVPQGLDIYYENVGGEQLEAALNHMNPFGRIIACGMISQYNLPPQEQYPIRNLMQIVAKRIKMQGFIVGDANMGPKYHAEHQKNLQKWIADGSFKVQQSITVGIDNAIEGFLGMLKGDNFGKAVLQIADLEKDE</sequence>
<evidence type="ECO:0000259" key="2">
    <source>
        <dbReference type="SMART" id="SM00829"/>
    </source>
</evidence>
<dbReference type="CDD" id="cd05288">
    <property type="entry name" value="PGDH"/>
    <property type="match status" value="1"/>
</dbReference>
<dbReference type="Pfam" id="PF00107">
    <property type="entry name" value="ADH_zinc_N"/>
    <property type="match status" value="1"/>
</dbReference>
<evidence type="ECO:0000313" key="4">
    <source>
        <dbReference type="Proteomes" id="UP000250140"/>
    </source>
</evidence>
<dbReference type="OrthoDB" id="809632at2759"/>
<dbReference type="FunFam" id="3.40.50.720:FF:000121">
    <property type="entry name" value="Prostaglandin reductase 2"/>
    <property type="match status" value="1"/>
</dbReference>
<dbReference type="AlphaFoldDB" id="A0A8E2ES32"/>
<dbReference type="Pfam" id="PF16884">
    <property type="entry name" value="ADH_N_2"/>
    <property type="match status" value="1"/>
</dbReference>
<dbReference type="SUPFAM" id="SSF51735">
    <property type="entry name" value="NAD(P)-binding Rossmann-fold domains"/>
    <property type="match status" value="1"/>
</dbReference>
<dbReference type="InterPro" id="IPR011032">
    <property type="entry name" value="GroES-like_sf"/>
</dbReference>
<dbReference type="Gene3D" id="3.40.50.720">
    <property type="entry name" value="NAD(P)-binding Rossmann-like Domain"/>
    <property type="match status" value="1"/>
</dbReference>